<gene>
    <name evidence="2" type="ORF">CONPUDRAFT_166864</name>
</gene>
<protein>
    <submittedName>
        <fullName evidence="2">Uncharacterized protein</fullName>
    </submittedName>
</protein>
<keyword evidence="3" id="KW-1185">Reference proteome</keyword>
<evidence type="ECO:0000256" key="1">
    <source>
        <dbReference type="SAM" id="MobiDB-lite"/>
    </source>
</evidence>
<dbReference type="EMBL" id="JH711581">
    <property type="protein sequence ID" value="EIW79026.1"/>
    <property type="molecule type" value="Genomic_DNA"/>
</dbReference>
<reference evidence="3" key="1">
    <citation type="journal article" date="2012" name="Science">
        <title>The Paleozoic origin of enzymatic lignin decomposition reconstructed from 31 fungal genomes.</title>
        <authorList>
            <person name="Floudas D."/>
            <person name="Binder M."/>
            <person name="Riley R."/>
            <person name="Barry K."/>
            <person name="Blanchette R.A."/>
            <person name="Henrissat B."/>
            <person name="Martinez A.T."/>
            <person name="Otillar R."/>
            <person name="Spatafora J.W."/>
            <person name="Yadav J.S."/>
            <person name="Aerts A."/>
            <person name="Benoit I."/>
            <person name="Boyd A."/>
            <person name="Carlson A."/>
            <person name="Copeland A."/>
            <person name="Coutinho P.M."/>
            <person name="de Vries R.P."/>
            <person name="Ferreira P."/>
            <person name="Findley K."/>
            <person name="Foster B."/>
            <person name="Gaskell J."/>
            <person name="Glotzer D."/>
            <person name="Gorecki P."/>
            <person name="Heitman J."/>
            <person name="Hesse C."/>
            <person name="Hori C."/>
            <person name="Igarashi K."/>
            <person name="Jurgens J.A."/>
            <person name="Kallen N."/>
            <person name="Kersten P."/>
            <person name="Kohler A."/>
            <person name="Kuees U."/>
            <person name="Kumar T.K.A."/>
            <person name="Kuo A."/>
            <person name="LaButti K."/>
            <person name="Larrondo L.F."/>
            <person name="Lindquist E."/>
            <person name="Ling A."/>
            <person name="Lombard V."/>
            <person name="Lucas S."/>
            <person name="Lundell T."/>
            <person name="Martin R."/>
            <person name="McLaughlin D.J."/>
            <person name="Morgenstern I."/>
            <person name="Morin E."/>
            <person name="Murat C."/>
            <person name="Nagy L.G."/>
            <person name="Nolan M."/>
            <person name="Ohm R.A."/>
            <person name="Patyshakuliyeva A."/>
            <person name="Rokas A."/>
            <person name="Ruiz-Duenas F.J."/>
            <person name="Sabat G."/>
            <person name="Salamov A."/>
            <person name="Samejima M."/>
            <person name="Schmutz J."/>
            <person name="Slot J.C."/>
            <person name="St John F."/>
            <person name="Stenlid J."/>
            <person name="Sun H."/>
            <person name="Sun S."/>
            <person name="Syed K."/>
            <person name="Tsang A."/>
            <person name="Wiebenga A."/>
            <person name="Young D."/>
            <person name="Pisabarro A."/>
            <person name="Eastwood D.C."/>
            <person name="Martin F."/>
            <person name="Cullen D."/>
            <person name="Grigoriev I.V."/>
            <person name="Hibbett D.S."/>
        </authorList>
    </citation>
    <scope>NUCLEOTIDE SEQUENCE [LARGE SCALE GENOMIC DNA]</scope>
    <source>
        <strain evidence="3">RWD-64-598 SS2</strain>
    </source>
</reference>
<dbReference type="OMA" id="NECAAYS"/>
<dbReference type="Proteomes" id="UP000053558">
    <property type="component" value="Unassembled WGS sequence"/>
</dbReference>
<dbReference type="KEGG" id="cput:CONPUDRAFT_166864"/>
<organism evidence="2 3">
    <name type="scientific">Coniophora puteana (strain RWD-64-598)</name>
    <name type="common">Brown rot fungus</name>
    <dbReference type="NCBI Taxonomy" id="741705"/>
    <lineage>
        <taxon>Eukaryota</taxon>
        <taxon>Fungi</taxon>
        <taxon>Dikarya</taxon>
        <taxon>Basidiomycota</taxon>
        <taxon>Agaricomycotina</taxon>
        <taxon>Agaricomycetes</taxon>
        <taxon>Agaricomycetidae</taxon>
        <taxon>Boletales</taxon>
        <taxon>Coniophorineae</taxon>
        <taxon>Coniophoraceae</taxon>
        <taxon>Coniophora</taxon>
    </lineage>
</organism>
<evidence type="ECO:0000313" key="3">
    <source>
        <dbReference type="Proteomes" id="UP000053558"/>
    </source>
</evidence>
<evidence type="ECO:0000313" key="2">
    <source>
        <dbReference type="EMBL" id="EIW79026.1"/>
    </source>
</evidence>
<feature type="region of interest" description="Disordered" evidence="1">
    <location>
        <begin position="226"/>
        <end position="249"/>
    </location>
</feature>
<accession>A0A5M3MJ10</accession>
<dbReference type="RefSeq" id="XP_007770760.1">
    <property type="nucleotide sequence ID" value="XM_007772570.1"/>
</dbReference>
<dbReference type="OrthoDB" id="5364171at2759"/>
<dbReference type="AlphaFoldDB" id="A0A5M3MJ10"/>
<proteinExistence type="predicted"/>
<dbReference type="GeneID" id="19205663"/>
<name>A0A5M3MJ10_CONPW</name>
<sequence>MFRNMDVADEWWRTVSIDSQYRDIERTSPCYYTHIHTARPNECAAYSINESIESTNIGAVVLHAVGHGANESLLRRTTIPPQNVTDHISGNNFFIRSKADPRDFWHVPRRGRGAGTLIVSRTDRTRFRVTARDAPAPLNGGSTIMIGSDSVEISEARTGRVVGIDSGGYLALGEAIGYIRGSMTELVVEERGSDTAAAPTTEVTQEGDQENATQIFFGDLKNRFAVSPEDDSSTSAPATRRLDIGDGEEWELV</sequence>
<comment type="caution">
    <text evidence="2">The sequence shown here is derived from an EMBL/GenBank/DDBJ whole genome shotgun (WGS) entry which is preliminary data.</text>
</comment>